<evidence type="ECO:0000313" key="1">
    <source>
        <dbReference type="EMBL" id="MDT0294092.1"/>
    </source>
</evidence>
<dbReference type="EMBL" id="JAVRBG010000004">
    <property type="protein sequence ID" value="MDT0294092.1"/>
    <property type="molecule type" value="Genomic_DNA"/>
</dbReference>
<comment type="caution">
    <text evidence="1">The sequence shown here is derived from an EMBL/GenBank/DDBJ whole genome shotgun (WGS) entry which is preliminary data.</text>
</comment>
<reference evidence="2" key="1">
    <citation type="submission" date="2023-07" db="EMBL/GenBank/DDBJ databases">
        <title>Isolating and identifying novel microbial strains from the Mariana Trench.</title>
        <authorList>
            <person name="Fu H."/>
        </authorList>
    </citation>
    <scope>NUCLEOTIDE SEQUENCE [LARGE SCALE GENOMIC DNA]</scope>
    <source>
        <strain evidence="2">T-y2</strain>
    </source>
</reference>
<gene>
    <name evidence="1" type="ORF">RLT85_05545</name>
</gene>
<dbReference type="Proteomes" id="UP001182991">
    <property type="component" value="Unassembled WGS sequence"/>
</dbReference>
<protein>
    <submittedName>
        <fullName evidence="1">Uncharacterized protein</fullName>
    </submittedName>
</protein>
<proteinExistence type="predicted"/>
<sequence>MPKLFTTDNNVKVICDNGQDITLSKFKNANKDYQTKFINVTNKVYSRYDLVYLEIEGSTYGVSIEALKAAITNVERTYSPKGAIK</sequence>
<evidence type="ECO:0000313" key="2">
    <source>
        <dbReference type="Proteomes" id="UP001182991"/>
    </source>
</evidence>
<accession>A0ABU2KHA3</accession>
<organism evidence="1 2">
    <name type="scientific">Mesonia ostreae</name>
    <dbReference type="NCBI Taxonomy" id="861110"/>
    <lineage>
        <taxon>Bacteria</taxon>
        <taxon>Pseudomonadati</taxon>
        <taxon>Bacteroidota</taxon>
        <taxon>Flavobacteriia</taxon>
        <taxon>Flavobacteriales</taxon>
        <taxon>Flavobacteriaceae</taxon>
        <taxon>Mesonia</taxon>
    </lineage>
</organism>
<name>A0ABU2KHA3_9FLAO</name>
<keyword evidence="2" id="KW-1185">Reference proteome</keyword>
<dbReference type="RefSeq" id="WP_311401042.1">
    <property type="nucleotide sequence ID" value="NZ_JAVRBG010000004.1"/>
</dbReference>